<dbReference type="Gene3D" id="1.10.8.10">
    <property type="entry name" value="DNA helicase RuvA subunit, C-terminal domain"/>
    <property type="match status" value="1"/>
</dbReference>
<dbReference type="InterPro" id="IPR005637">
    <property type="entry name" value="TAP_C_dom"/>
</dbReference>
<gene>
    <name evidence="2" type="ORF">FWK35_00005343</name>
</gene>
<comment type="caution">
    <text evidence="2">The sequence shown here is derived from an EMBL/GenBank/DDBJ whole genome shotgun (WGS) entry which is preliminary data.</text>
</comment>
<reference evidence="2 3" key="1">
    <citation type="submission" date="2019-08" db="EMBL/GenBank/DDBJ databases">
        <title>Whole genome of Aphis craccivora.</title>
        <authorList>
            <person name="Voronova N.V."/>
            <person name="Shulinski R.S."/>
            <person name="Bandarenka Y.V."/>
            <person name="Zhorov D.G."/>
            <person name="Warner D."/>
        </authorList>
    </citation>
    <scope>NUCLEOTIDE SEQUENCE [LARGE SCALE GENOMIC DNA]</scope>
    <source>
        <strain evidence="2">180601</strain>
        <tissue evidence="2">Whole Body</tissue>
    </source>
</reference>
<accession>A0A6G0ZB66</accession>
<feature type="domain" description="TAP-C" evidence="1">
    <location>
        <begin position="9"/>
        <end position="62"/>
    </location>
</feature>
<dbReference type="EMBL" id="VUJU01000851">
    <property type="protein sequence ID" value="KAF0768037.1"/>
    <property type="molecule type" value="Genomic_DNA"/>
</dbReference>
<protein>
    <submittedName>
        <fullName evidence="2">Nuclear RNA export factor 1-like</fullName>
    </submittedName>
</protein>
<dbReference type="InterPro" id="IPR009060">
    <property type="entry name" value="UBA-like_sf"/>
</dbReference>
<evidence type="ECO:0000259" key="1">
    <source>
        <dbReference type="PROSITE" id="PS51281"/>
    </source>
</evidence>
<sequence length="68" mass="7847">MPKSIPQFQQLALAATTVNQDLQQQPTVLKRCFEENEWGYARAASYFLDLKDKIPPTAFVHEGIYLYI</sequence>
<dbReference type="Pfam" id="PF03943">
    <property type="entry name" value="TAP_C"/>
    <property type="match status" value="1"/>
</dbReference>
<dbReference type="GO" id="GO:0051028">
    <property type="term" value="P:mRNA transport"/>
    <property type="evidence" value="ECO:0007669"/>
    <property type="project" value="InterPro"/>
</dbReference>
<dbReference type="SUPFAM" id="SSF46934">
    <property type="entry name" value="UBA-like"/>
    <property type="match status" value="1"/>
</dbReference>
<proteinExistence type="predicted"/>
<keyword evidence="3" id="KW-1185">Reference proteome</keyword>
<dbReference type="Proteomes" id="UP000478052">
    <property type="component" value="Unassembled WGS sequence"/>
</dbReference>
<dbReference type="GO" id="GO:0005634">
    <property type="term" value="C:nucleus"/>
    <property type="evidence" value="ECO:0007669"/>
    <property type="project" value="InterPro"/>
</dbReference>
<name>A0A6G0ZB66_APHCR</name>
<evidence type="ECO:0000313" key="3">
    <source>
        <dbReference type="Proteomes" id="UP000478052"/>
    </source>
</evidence>
<evidence type="ECO:0000313" key="2">
    <source>
        <dbReference type="EMBL" id="KAF0768037.1"/>
    </source>
</evidence>
<organism evidence="2 3">
    <name type="scientific">Aphis craccivora</name>
    <name type="common">Cowpea aphid</name>
    <dbReference type="NCBI Taxonomy" id="307492"/>
    <lineage>
        <taxon>Eukaryota</taxon>
        <taxon>Metazoa</taxon>
        <taxon>Ecdysozoa</taxon>
        <taxon>Arthropoda</taxon>
        <taxon>Hexapoda</taxon>
        <taxon>Insecta</taxon>
        <taxon>Pterygota</taxon>
        <taxon>Neoptera</taxon>
        <taxon>Paraneoptera</taxon>
        <taxon>Hemiptera</taxon>
        <taxon>Sternorrhyncha</taxon>
        <taxon>Aphidomorpha</taxon>
        <taxon>Aphidoidea</taxon>
        <taxon>Aphididae</taxon>
        <taxon>Aphidini</taxon>
        <taxon>Aphis</taxon>
        <taxon>Aphis</taxon>
    </lineage>
</organism>
<dbReference type="AlphaFoldDB" id="A0A6G0ZB66"/>
<dbReference type="PROSITE" id="PS51281">
    <property type="entry name" value="TAP_C"/>
    <property type="match status" value="1"/>
</dbReference>